<dbReference type="AlphaFoldDB" id="A0A6A6CM90"/>
<dbReference type="GeneID" id="54570075"/>
<gene>
    <name evidence="1" type="ORF">M409DRAFT_66134</name>
</gene>
<dbReference type="Proteomes" id="UP000799537">
    <property type="component" value="Unassembled WGS sequence"/>
</dbReference>
<keyword evidence="2" id="KW-1185">Reference proteome</keyword>
<proteinExistence type="predicted"/>
<dbReference type="InterPro" id="IPR021838">
    <property type="entry name" value="DUF3431"/>
</dbReference>
<dbReference type="PANTHER" id="PTHR37490">
    <property type="entry name" value="EXPRESSED PROTEIN"/>
    <property type="match status" value="1"/>
</dbReference>
<evidence type="ECO:0000313" key="1">
    <source>
        <dbReference type="EMBL" id="KAF2167042.1"/>
    </source>
</evidence>
<dbReference type="EMBL" id="ML993594">
    <property type="protein sequence ID" value="KAF2167042.1"/>
    <property type="molecule type" value="Genomic_DNA"/>
</dbReference>
<sequence length="344" mass="38996">MQTWSQVLGKHPRRLKNFWLLVIGLCAGSAITKILHDQWTAWDAPDTVQHTAPYSDRQDLALVVASQSGDNTTWLDSFQNWSKHIYVTDDPTANLTVPANRGREGMAYLTYIIDNYEQLPRTIVFSHSNRYQWHNDDPFYDGQAVLRRLNISHVIGQGYVNLRCAWTLGCPAEIHPVSDATAPPPASDPGSNDARAGSFYKQAFQELFPDVDVPDVIGSACCAQFAATAEAIRARPKTDYQRFREWLLTTSLRDDLSGRILEYSWHMIFGKEPVFCPDARSCYCKLFNLCGLQCEERGLCRAAYTLPTYSTLPAGWPDVDWDDNRRNATAMMIEYESKYMNGAE</sequence>
<dbReference type="Pfam" id="PF11913">
    <property type="entry name" value="DUF3431"/>
    <property type="match status" value="1"/>
</dbReference>
<reference evidence="1" key="1">
    <citation type="journal article" date="2020" name="Stud. Mycol.">
        <title>101 Dothideomycetes genomes: a test case for predicting lifestyles and emergence of pathogens.</title>
        <authorList>
            <person name="Haridas S."/>
            <person name="Albert R."/>
            <person name="Binder M."/>
            <person name="Bloem J."/>
            <person name="Labutti K."/>
            <person name="Salamov A."/>
            <person name="Andreopoulos B."/>
            <person name="Baker S."/>
            <person name="Barry K."/>
            <person name="Bills G."/>
            <person name="Bluhm B."/>
            <person name="Cannon C."/>
            <person name="Castanera R."/>
            <person name="Culley D."/>
            <person name="Daum C."/>
            <person name="Ezra D."/>
            <person name="Gonzalez J."/>
            <person name="Henrissat B."/>
            <person name="Kuo A."/>
            <person name="Liang C."/>
            <person name="Lipzen A."/>
            <person name="Lutzoni F."/>
            <person name="Magnuson J."/>
            <person name="Mondo S."/>
            <person name="Nolan M."/>
            <person name="Ohm R."/>
            <person name="Pangilinan J."/>
            <person name="Park H.-J."/>
            <person name="Ramirez L."/>
            <person name="Alfaro M."/>
            <person name="Sun H."/>
            <person name="Tritt A."/>
            <person name="Yoshinaga Y."/>
            <person name="Zwiers L.-H."/>
            <person name="Turgeon B."/>
            <person name="Goodwin S."/>
            <person name="Spatafora J."/>
            <person name="Crous P."/>
            <person name="Grigoriev I."/>
        </authorList>
    </citation>
    <scope>NUCLEOTIDE SEQUENCE</scope>
    <source>
        <strain evidence="1">ATCC 36951</strain>
    </source>
</reference>
<dbReference type="OrthoDB" id="426718at2759"/>
<protein>
    <submittedName>
        <fullName evidence="1">Uncharacterized protein</fullName>
    </submittedName>
</protein>
<accession>A0A6A6CM90</accession>
<dbReference type="PANTHER" id="PTHR37490:SF3">
    <property type="entry name" value="DUF3431 DOMAIN CONTAINING PROTEIN"/>
    <property type="match status" value="1"/>
</dbReference>
<dbReference type="RefSeq" id="XP_033667931.1">
    <property type="nucleotide sequence ID" value="XM_033816803.1"/>
</dbReference>
<evidence type="ECO:0000313" key="2">
    <source>
        <dbReference type="Proteomes" id="UP000799537"/>
    </source>
</evidence>
<name>A0A6A6CM90_ZASCE</name>
<organism evidence="1 2">
    <name type="scientific">Zasmidium cellare ATCC 36951</name>
    <dbReference type="NCBI Taxonomy" id="1080233"/>
    <lineage>
        <taxon>Eukaryota</taxon>
        <taxon>Fungi</taxon>
        <taxon>Dikarya</taxon>
        <taxon>Ascomycota</taxon>
        <taxon>Pezizomycotina</taxon>
        <taxon>Dothideomycetes</taxon>
        <taxon>Dothideomycetidae</taxon>
        <taxon>Mycosphaerellales</taxon>
        <taxon>Mycosphaerellaceae</taxon>
        <taxon>Zasmidium</taxon>
    </lineage>
</organism>